<gene>
    <name evidence="1" type="ORF">L210DRAFT_3569497</name>
</gene>
<name>A0AAD4BEY4_BOLED</name>
<dbReference type="EMBL" id="WHUW01000113">
    <property type="protein sequence ID" value="KAF8423701.1"/>
    <property type="molecule type" value="Genomic_DNA"/>
</dbReference>
<proteinExistence type="predicted"/>
<evidence type="ECO:0000313" key="2">
    <source>
        <dbReference type="Proteomes" id="UP001194468"/>
    </source>
</evidence>
<organism evidence="1 2">
    <name type="scientific">Boletus edulis BED1</name>
    <dbReference type="NCBI Taxonomy" id="1328754"/>
    <lineage>
        <taxon>Eukaryota</taxon>
        <taxon>Fungi</taxon>
        <taxon>Dikarya</taxon>
        <taxon>Basidiomycota</taxon>
        <taxon>Agaricomycotina</taxon>
        <taxon>Agaricomycetes</taxon>
        <taxon>Agaricomycetidae</taxon>
        <taxon>Boletales</taxon>
        <taxon>Boletineae</taxon>
        <taxon>Boletaceae</taxon>
        <taxon>Boletoideae</taxon>
        <taxon>Boletus</taxon>
    </lineage>
</organism>
<evidence type="ECO:0000313" key="1">
    <source>
        <dbReference type="EMBL" id="KAF8423701.1"/>
    </source>
</evidence>
<sequence length="100" mass="11372">MYAHNERRTAGYLMFFLLPRCLAQNLLQIIVFLRHALPSKFLPMRSPVIALMLVSSRTILRPSSPQQNLSWQEWSTGYNSHSASVLAKIKIKKALTTASD</sequence>
<dbReference type="Proteomes" id="UP001194468">
    <property type="component" value="Unassembled WGS sequence"/>
</dbReference>
<keyword evidence="2" id="KW-1185">Reference proteome</keyword>
<comment type="caution">
    <text evidence="1">The sequence shown here is derived from an EMBL/GenBank/DDBJ whole genome shotgun (WGS) entry which is preliminary data.</text>
</comment>
<dbReference type="AlphaFoldDB" id="A0AAD4BEY4"/>
<reference evidence="1" key="2">
    <citation type="journal article" date="2020" name="Nat. Commun.">
        <title>Large-scale genome sequencing of mycorrhizal fungi provides insights into the early evolution of symbiotic traits.</title>
        <authorList>
            <person name="Miyauchi S."/>
            <person name="Kiss E."/>
            <person name="Kuo A."/>
            <person name="Drula E."/>
            <person name="Kohler A."/>
            <person name="Sanchez-Garcia M."/>
            <person name="Morin E."/>
            <person name="Andreopoulos B."/>
            <person name="Barry K.W."/>
            <person name="Bonito G."/>
            <person name="Buee M."/>
            <person name="Carver A."/>
            <person name="Chen C."/>
            <person name="Cichocki N."/>
            <person name="Clum A."/>
            <person name="Culley D."/>
            <person name="Crous P.W."/>
            <person name="Fauchery L."/>
            <person name="Girlanda M."/>
            <person name="Hayes R.D."/>
            <person name="Keri Z."/>
            <person name="LaButti K."/>
            <person name="Lipzen A."/>
            <person name="Lombard V."/>
            <person name="Magnuson J."/>
            <person name="Maillard F."/>
            <person name="Murat C."/>
            <person name="Nolan M."/>
            <person name="Ohm R.A."/>
            <person name="Pangilinan J."/>
            <person name="Pereira M.F."/>
            <person name="Perotto S."/>
            <person name="Peter M."/>
            <person name="Pfister S."/>
            <person name="Riley R."/>
            <person name="Sitrit Y."/>
            <person name="Stielow J.B."/>
            <person name="Szollosi G."/>
            <person name="Zifcakova L."/>
            <person name="Stursova M."/>
            <person name="Spatafora J.W."/>
            <person name="Tedersoo L."/>
            <person name="Vaario L.M."/>
            <person name="Yamada A."/>
            <person name="Yan M."/>
            <person name="Wang P."/>
            <person name="Xu J."/>
            <person name="Bruns T."/>
            <person name="Baldrian P."/>
            <person name="Vilgalys R."/>
            <person name="Dunand C."/>
            <person name="Henrissat B."/>
            <person name="Grigoriev I.V."/>
            <person name="Hibbett D."/>
            <person name="Nagy L.G."/>
            <person name="Martin F.M."/>
        </authorList>
    </citation>
    <scope>NUCLEOTIDE SEQUENCE</scope>
    <source>
        <strain evidence="1">BED1</strain>
    </source>
</reference>
<accession>A0AAD4BEY4</accession>
<reference evidence="1" key="1">
    <citation type="submission" date="2019-10" db="EMBL/GenBank/DDBJ databases">
        <authorList>
            <consortium name="DOE Joint Genome Institute"/>
            <person name="Kuo A."/>
            <person name="Miyauchi S."/>
            <person name="Kiss E."/>
            <person name="Drula E."/>
            <person name="Kohler A."/>
            <person name="Sanchez-Garcia M."/>
            <person name="Andreopoulos B."/>
            <person name="Barry K.W."/>
            <person name="Bonito G."/>
            <person name="Buee M."/>
            <person name="Carver A."/>
            <person name="Chen C."/>
            <person name="Cichocki N."/>
            <person name="Clum A."/>
            <person name="Culley D."/>
            <person name="Crous P.W."/>
            <person name="Fauchery L."/>
            <person name="Girlanda M."/>
            <person name="Hayes R."/>
            <person name="Keri Z."/>
            <person name="LaButti K."/>
            <person name="Lipzen A."/>
            <person name="Lombard V."/>
            <person name="Magnuson J."/>
            <person name="Maillard F."/>
            <person name="Morin E."/>
            <person name="Murat C."/>
            <person name="Nolan M."/>
            <person name="Ohm R."/>
            <person name="Pangilinan J."/>
            <person name="Pereira M."/>
            <person name="Perotto S."/>
            <person name="Peter M."/>
            <person name="Riley R."/>
            <person name="Sitrit Y."/>
            <person name="Stielow B."/>
            <person name="Szollosi G."/>
            <person name="Zifcakova L."/>
            <person name="Stursova M."/>
            <person name="Spatafora J.W."/>
            <person name="Tedersoo L."/>
            <person name="Vaario L.-M."/>
            <person name="Yamada A."/>
            <person name="Yan M."/>
            <person name="Wang P."/>
            <person name="Xu J."/>
            <person name="Bruns T."/>
            <person name="Baldrian P."/>
            <person name="Vilgalys R."/>
            <person name="Henrissat B."/>
            <person name="Grigoriev I.V."/>
            <person name="Hibbett D."/>
            <person name="Nagy L.G."/>
            <person name="Martin F.M."/>
        </authorList>
    </citation>
    <scope>NUCLEOTIDE SEQUENCE</scope>
    <source>
        <strain evidence="1">BED1</strain>
    </source>
</reference>
<protein>
    <submittedName>
        <fullName evidence="1">Uncharacterized protein</fullName>
    </submittedName>
</protein>